<evidence type="ECO:0000259" key="2">
    <source>
        <dbReference type="Pfam" id="PF20152"/>
    </source>
</evidence>
<comment type="caution">
    <text evidence="3">The sequence shown here is derived from an EMBL/GenBank/DDBJ whole genome shotgun (WGS) entry which is preliminary data.</text>
</comment>
<dbReference type="Pfam" id="PF20152">
    <property type="entry name" value="DUF6534"/>
    <property type="match status" value="1"/>
</dbReference>
<dbReference type="PANTHER" id="PTHR40465">
    <property type="entry name" value="CHROMOSOME 1, WHOLE GENOME SHOTGUN SEQUENCE"/>
    <property type="match status" value="1"/>
</dbReference>
<feature type="transmembrane region" description="Helical" evidence="1">
    <location>
        <begin position="12"/>
        <end position="31"/>
    </location>
</feature>
<keyword evidence="1" id="KW-0812">Transmembrane</keyword>
<feature type="transmembrane region" description="Helical" evidence="1">
    <location>
        <begin position="124"/>
        <end position="145"/>
    </location>
</feature>
<keyword evidence="1" id="KW-0472">Membrane</keyword>
<dbReference type="Proteomes" id="UP001221757">
    <property type="component" value="Unassembled WGS sequence"/>
</dbReference>
<evidence type="ECO:0000313" key="3">
    <source>
        <dbReference type="EMBL" id="KAJ7674114.1"/>
    </source>
</evidence>
<proteinExistence type="predicted"/>
<dbReference type="InterPro" id="IPR045339">
    <property type="entry name" value="DUF6534"/>
</dbReference>
<gene>
    <name evidence="3" type="ORF">B0H17DRAFT_946974</name>
</gene>
<name>A0AAD7GAZ2_MYCRO</name>
<feature type="transmembrane region" description="Helical" evidence="1">
    <location>
        <begin position="52"/>
        <end position="72"/>
    </location>
</feature>
<dbReference type="AlphaFoldDB" id="A0AAD7GAZ2"/>
<evidence type="ECO:0000256" key="1">
    <source>
        <dbReference type="SAM" id="Phobius"/>
    </source>
</evidence>
<reference evidence="3" key="1">
    <citation type="submission" date="2023-03" db="EMBL/GenBank/DDBJ databases">
        <title>Massive genome expansion in bonnet fungi (Mycena s.s.) driven by repeated elements and novel gene families across ecological guilds.</title>
        <authorList>
            <consortium name="Lawrence Berkeley National Laboratory"/>
            <person name="Harder C.B."/>
            <person name="Miyauchi S."/>
            <person name="Viragh M."/>
            <person name="Kuo A."/>
            <person name="Thoen E."/>
            <person name="Andreopoulos B."/>
            <person name="Lu D."/>
            <person name="Skrede I."/>
            <person name="Drula E."/>
            <person name="Henrissat B."/>
            <person name="Morin E."/>
            <person name="Kohler A."/>
            <person name="Barry K."/>
            <person name="LaButti K."/>
            <person name="Morin E."/>
            <person name="Salamov A."/>
            <person name="Lipzen A."/>
            <person name="Mereny Z."/>
            <person name="Hegedus B."/>
            <person name="Baldrian P."/>
            <person name="Stursova M."/>
            <person name="Weitz H."/>
            <person name="Taylor A."/>
            <person name="Grigoriev I.V."/>
            <person name="Nagy L.G."/>
            <person name="Martin F."/>
            <person name="Kauserud H."/>
        </authorList>
    </citation>
    <scope>NUCLEOTIDE SEQUENCE</scope>
    <source>
        <strain evidence="3">CBHHK067</strain>
    </source>
</reference>
<evidence type="ECO:0000313" key="4">
    <source>
        <dbReference type="Proteomes" id="UP001221757"/>
    </source>
</evidence>
<accession>A0AAD7GAZ2</accession>
<feature type="transmembrane region" description="Helical" evidence="1">
    <location>
        <begin position="92"/>
        <end position="112"/>
    </location>
</feature>
<dbReference type="EMBL" id="JARKIE010000159">
    <property type="protein sequence ID" value="KAJ7674114.1"/>
    <property type="molecule type" value="Genomic_DNA"/>
</dbReference>
<feature type="domain" description="DUF6534" evidence="2">
    <location>
        <begin position="173"/>
        <end position="258"/>
    </location>
</feature>
<keyword evidence="4" id="KW-1185">Reference proteome</keyword>
<dbReference type="PANTHER" id="PTHR40465:SF1">
    <property type="entry name" value="DUF6534 DOMAIN-CONTAINING PROTEIN"/>
    <property type="match status" value="1"/>
</dbReference>
<organism evidence="3 4">
    <name type="scientific">Mycena rosella</name>
    <name type="common">Pink bonnet</name>
    <name type="synonym">Agaricus rosellus</name>
    <dbReference type="NCBI Taxonomy" id="1033263"/>
    <lineage>
        <taxon>Eukaryota</taxon>
        <taxon>Fungi</taxon>
        <taxon>Dikarya</taxon>
        <taxon>Basidiomycota</taxon>
        <taxon>Agaricomycotina</taxon>
        <taxon>Agaricomycetes</taxon>
        <taxon>Agaricomycetidae</taxon>
        <taxon>Agaricales</taxon>
        <taxon>Marasmiineae</taxon>
        <taxon>Mycenaceae</taxon>
        <taxon>Mycena</taxon>
    </lineage>
</organism>
<protein>
    <recommendedName>
        <fullName evidence="2">DUF6534 domain-containing protein</fullName>
    </recommendedName>
</protein>
<sequence>MPVSNPGINLILGPTILGVIINMFLFGIVFMQAVTYYTSSRYQKDSWAIKGLVSWVLLLDTFHSCAVIWVVWEYCINHFGDLVFLGTTPWPFPTTPIFSACASVPIQIFLAWRVKLLSNSWPVFGVLLALSVGSGIMAFITGIRAVQALNVFLPVQDFATLIPVVDSWCDGLSVVCDLSLTLLLFLYLRRSRTGFASPTPVITRLTLQSIETASFSACLVLDLITFTSLPNTNFHFAFALVAGRMYNNTLLTTLNGRDKIREDLDGINTTTSVSLHL</sequence>
<keyword evidence="1" id="KW-1133">Transmembrane helix</keyword>